<evidence type="ECO:0000256" key="5">
    <source>
        <dbReference type="ARBA" id="ARBA00022989"/>
    </source>
</evidence>
<evidence type="ECO:0000256" key="3">
    <source>
        <dbReference type="ARBA" id="ARBA00022475"/>
    </source>
</evidence>
<dbReference type="GO" id="GO:0005886">
    <property type="term" value="C:plasma membrane"/>
    <property type="evidence" value="ECO:0007669"/>
    <property type="project" value="UniProtKB-SubCell"/>
</dbReference>
<dbReference type="CDD" id="cd06261">
    <property type="entry name" value="TM_PBP2"/>
    <property type="match status" value="1"/>
</dbReference>
<feature type="domain" description="ABC transmembrane type-1" evidence="8">
    <location>
        <begin position="100"/>
        <end position="292"/>
    </location>
</feature>
<protein>
    <submittedName>
        <fullName evidence="9">ABC transporter permease</fullName>
    </submittedName>
</protein>
<reference evidence="9 10" key="1">
    <citation type="submission" date="2017-11" db="EMBL/GenBank/DDBJ databases">
        <title>Evolution of Phototrophy in the Chloroflexi Phylum Driven by Horizontal Gene Transfer.</title>
        <authorList>
            <person name="Ward L.M."/>
            <person name="Hemp J."/>
            <person name="Shih P.M."/>
            <person name="Mcglynn S.E."/>
            <person name="Fischer W."/>
        </authorList>
    </citation>
    <scope>NUCLEOTIDE SEQUENCE [LARGE SCALE GENOMIC DNA]</scope>
    <source>
        <strain evidence="9">CP2_2F</strain>
    </source>
</reference>
<dbReference type="PANTHER" id="PTHR43744">
    <property type="entry name" value="ABC TRANSPORTER PERMEASE PROTEIN MG189-RELATED-RELATED"/>
    <property type="match status" value="1"/>
</dbReference>
<dbReference type="GO" id="GO:0055085">
    <property type="term" value="P:transmembrane transport"/>
    <property type="evidence" value="ECO:0007669"/>
    <property type="project" value="InterPro"/>
</dbReference>
<organism evidence="9 10">
    <name type="scientific">Candidatus Thermofonsia Clade 1 bacterium</name>
    <dbReference type="NCBI Taxonomy" id="2364210"/>
    <lineage>
        <taxon>Bacteria</taxon>
        <taxon>Bacillati</taxon>
        <taxon>Chloroflexota</taxon>
        <taxon>Candidatus Thermofontia</taxon>
        <taxon>Candidatus Thermofonsia Clade 1</taxon>
    </lineage>
</organism>
<name>A0A2M8P491_9CHLR</name>
<dbReference type="Pfam" id="PF00528">
    <property type="entry name" value="BPD_transp_1"/>
    <property type="match status" value="1"/>
</dbReference>
<evidence type="ECO:0000259" key="8">
    <source>
        <dbReference type="PROSITE" id="PS50928"/>
    </source>
</evidence>
<evidence type="ECO:0000256" key="2">
    <source>
        <dbReference type="ARBA" id="ARBA00022448"/>
    </source>
</evidence>
<feature type="transmembrane region" description="Helical" evidence="7">
    <location>
        <begin position="273"/>
        <end position="292"/>
    </location>
</feature>
<feature type="transmembrane region" description="Helical" evidence="7">
    <location>
        <begin position="99"/>
        <end position="123"/>
    </location>
</feature>
<comment type="caution">
    <text evidence="9">The sequence shown here is derived from an EMBL/GenBank/DDBJ whole genome shotgun (WGS) entry which is preliminary data.</text>
</comment>
<feature type="transmembrane region" description="Helical" evidence="7">
    <location>
        <begin position="168"/>
        <end position="189"/>
    </location>
</feature>
<keyword evidence="2 7" id="KW-0813">Transport</keyword>
<accession>A0A2M8P491</accession>
<comment type="subcellular location">
    <subcellularLocation>
        <location evidence="1 7">Cell membrane</location>
        <topology evidence="1 7">Multi-pass membrane protein</topology>
    </subcellularLocation>
</comment>
<dbReference type="EMBL" id="PGTK01000001">
    <property type="protein sequence ID" value="PJF32363.1"/>
    <property type="molecule type" value="Genomic_DNA"/>
</dbReference>
<proteinExistence type="inferred from homology"/>
<evidence type="ECO:0000256" key="6">
    <source>
        <dbReference type="ARBA" id="ARBA00023136"/>
    </source>
</evidence>
<feature type="transmembrane region" description="Helical" evidence="7">
    <location>
        <begin position="29"/>
        <end position="51"/>
    </location>
</feature>
<evidence type="ECO:0000256" key="1">
    <source>
        <dbReference type="ARBA" id="ARBA00004651"/>
    </source>
</evidence>
<dbReference type="AlphaFoldDB" id="A0A2M8P491"/>
<evidence type="ECO:0000313" key="10">
    <source>
        <dbReference type="Proteomes" id="UP000228921"/>
    </source>
</evidence>
<keyword evidence="3" id="KW-1003">Cell membrane</keyword>
<dbReference type="PROSITE" id="PS50928">
    <property type="entry name" value="ABC_TM1"/>
    <property type="match status" value="1"/>
</dbReference>
<dbReference type="Proteomes" id="UP000228921">
    <property type="component" value="Unassembled WGS sequence"/>
</dbReference>
<evidence type="ECO:0000256" key="7">
    <source>
        <dbReference type="RuleBase" id="RU363032"/>
    </source>
</evidence>
<dbReference type="Gene3D" id="1.10.3720.10">
    <property type="entry name" value="MetI-like"/>
    <property type="match status" value="1"/>
</dbReference>
<feature type="transmembrane region" description="Helical" evidence="7">
    <location>
        <begin position="135"/>
        <end position="156"/>
    </location>
</feature>
<sequence>MSTGAVAQPRFSTHGFVLPPNTGKIIRAVLTYGILILFALAMIMPFVFAVANSFKELPDIAANPMRLTPGVRADGTPYSWTLQGYERALNTQQINFPRAIFNSFFVAIVVTVMRVLFNSLAGYALARIRFPGRGFAFAALVGTLMVPGIVLLIPRYLILNQLGWIDTYWALLVPYFADAFGIFLMKQFFESIPREIEEAAEIDGASRFRMFFVIILPMAIPALTAMAIFAFQGTWNDFQGPLIALNLNRDLYTLPLALAFLRGVTGDAIQWDLMLAGSVITTLPMAVIFFIFQRFFIEGVSYTGVKG</sequence>
<dbReference type="PANTHER" id="PTHR43744:SF12">
    <property type="entry name" value="ABC TRANSPORTER PERMEASE PROTEIN MG189-RELATED"/>
    <property type="match status" value="1"/>
</dbReference>
<comment type="similarity">
    <text evidence="7">Belongs to the binding-protein-dependent transport system permease family.</text>
</comment>
<gene>
    <name evidence="9" type="ORF">CUN51_01660</name>
</gene>
<keyword evidence="6 7" id="KW-0472">Membrane</keyword>
<dbReference type="SUPFAM" id="SSF161098">
    <property type="entry name" value="MetI-like"/>
    <property type="match status" value="1"/>
</dbReference>
<dbReference type="InterPro" id="IPR000515">
    <property type="entry name" value="MetI-like"/>
</dbReference>
<dbReference type="InterPro" id="IPR035906">
    <property type="entry name" value="MetI-like_sf"/>
</dbReference>
<evidence type="ECO:0000313" key="9">
    <source>
        <dbReference type="EMBL" id="PJF32363.1"/>
    </source>
</evidence>
<feature type="transmembrane region" description="Helical" evidence="7">
    <location>
        <begin position="210"/>
        <end position="231"/>
    </location>
</feature>
<keyword evidence="4 7" id="KW-0812">Transmembrane</keyword>
<keyword evidence="5 7" id="KW-1133">Transmembrane helix</keyword>
<evidence type="ECO:0000256" key="4">
    <source>
        <dbReference type="ARBA" id="ARBA00022692"/>
    </source>
</evidence>